<name>A0AAD3XHD2_NEPGR</name>
<reference evidence="1" key="1">
    <citation type="submission" date="2023-05" db="EMBL/GenBank/DDBJ databases">
        <title>Nepenthes gracilis genome sequencing.</title>
        <authorList>
            <person name="Fukushima K."/>
        </authorList>
    </citation>
    <scope>NUCLEOTIDE SEQUENCE</scope>
    <source>
        <strain evidence="1">SING2019-196</strain>
    </source>
</reference>
<proteinExistence type="predicted"/>
<evidence type="ECO:0000313" key="2">
    <source>
        <dbReference type="Proteomes" id="UP001279734"/>
    </source>
</evidence>
<dbReference type="EMBL" id="BSYO01000005">
    <property type="protein sequence ID" value="GMH04632.1"/>
    <property type="molecule type" value="Genomic_DNA"/>
</dbReference>
<dbReference type="Proteomes" id="UP001279734">
    <property type="component" value="Unassembled WGS sequence"/>
</dbReference>
<sequence>MRSPKRARTVYENSALEFRRSKDSFCEHSYVRCGAADTLPFLMPAIPMYLDHSGIIIATVAGLTDWQVVIVRRLYKDWA</sequence>
<comment type="caution">
    <text evidence="1">The sequence shown here is derived from an EMBL/GenBank/DDBJ whole genome shotgun (WGS) entry which is preliminary data.</text>
</comment>
<protein>
    <submittedName>
        <fullName evidence="1">Uncharacterized protein</fullName>
    </submittedName>
</protein>
<keyword evidence="2" id="KW-1185">Reference proteome</keyword>
<gene>
    <name evidence="1" type="ORF">Nepgr_006472</name>
</gene>
<evidence type="ECO:0000313" key="1">
    <source>
        <dbReference type="EMBL" id="GMH04632.1"/>
    </source>
</evidence>
<organism evidence="1 2">
    <name type="scientific">Nepenthes gracilis</name>
    <name type="common">Slender pitcher plant</name>
    <dbReference type="NCBI Taxonomy" id="150966"/>
    <lineage>
        <taxon>Eukaryota</taxon>
        <taxon>Viridiplantae</taxon>
        <taxon>Streptophyta</taxon>
        <taxon>Embryophyta</taxon>
        <taxon>Tracheophyta</taxon>
        <taxon>Spermatophyta</taxon>
        <taxon>Magnoliopsida</taxon>
        <taxon>eudicotyledons</taxon>
        <taxon>Gunneridae</taxon>
        <taxon>Pentapetalae</taxon>
        <taxon>Caryophyllales</taxon>
        <taxon>Nepenthaceae</taxon>
        <taxon>Nepenthes</taxon>
    </lineage>
</organism>
<dbReference type="AlphaFoldDB" id="A0AAD3XHD2"/>
<accession>A0AAD3XHD2</accession>